<evidence type="ECO:0000313" key="1">
    <source>
        <dbReference type="EMBL" id="KRZ66685.1"/>
    </source>
</evidence>
<accession>A0A0V1M4B2</accession>
<proteinExistence type="predicted"/>
<evidence type="ECO:0000313" key="2">
    <source>
        <dbReference type="Proteomes" id="UP000054843"/>
    </source>
</evidence>
<sequence>MLEEGGEYFFGREMTVDRTRNVHICLVWGGGGRHQAARKACTVVWGKQHRAVQKRMVLLAGEQHRAGQIYAKFVAGKYQRARQIKVELVGGKQHKAGVRWNRDFCGKMTQDGSDSVHVCGVIKGTGICKKFAKLIGGKRQRDGEKGSNVVGEKMALDKVKAIFLLRKWRRRTFKEIC</sequence>
<keyword evidence="2" id="KW-1185">Reference proteome</keyword>
<dbReference type="EMBL" id="JYDO01000229">
    <property type="protein sequence ID" value="KRZ66685.1"/>
    <property type="molecule type" value="Genomic_DNA"/>
</dbReference>
<gene>
    <name evidence="1" type="ORF">T10_1883</name>
</gene>
<dbReference type="AlphaFoldDB" id="A0A0V1M4B2"/>
<comment type="caution">
    <text evidence="1">The sequence shown here is derived from an EMBL/GenBank/DDBJ whole genome shotgun (WGS) entry which is preliminary data.</text>
</comment>
<reference evidence="1 2" key="1">
    <citation type="submission" date="2015-01" db="EMBL/GenBank/DDBJ databases">
        <title>Evolution of Trichinella species and genotypes.</title>
        <authorList>
            <person name="Korhonen P.K."/>
            <person name="Edoardo P."/>
            <person name="Giuseppe L.R."/>
            <person name="Gasser R.B."/>
        </authorList>
    </citation>
    <scope>NUCLEOTIDE SEQUENCE [LARGE SCALE GENOMIC DNA]</scope>
    <source>
        <strain evidence="1">ISS1980</strain>
    </source>
</reference>
<name>A0A0V1M4B2_9BILA</name>
<organism evidence="1 2">
    <name type="scientific">Trichinella papuae</name>
    <dbReference type="NCBI Taxonomy" id="268474"/>
    <lineage>
        <taxon>Eukaryota</taxon>
        <taxon>Metazoa</taxon>
        <taxon>Ecdysozoa</taxon>
        <taxon>Nematoda</taxon>
        <taxon>Enoplea</taxon>
        <taxon>Dorylaimia</taxon>
        <taxon>Trichinellida</taxon>
        <taxon>Trichinellidae</taxon>
        <taxon>Trichinella</taxon>
    </lineage>
</organism>
<protein>
    <submittedName>
        <fullName evidence="1">Uncharacterized protein</fullName>
    </submittedName>
</protein>
<dbReference type="Proteomes" id="UP000054843">
    <property type="component" value="Unassembled WGS sequence"/>
</dbReference>